<dbReference type="Proteomes" id="UP000284431">
    <property type="component" value="Unassembled WGS sequence"/>
</dbReference>
<evidence type="ECO:0000313" key="2">
    <source>
        <dbReference type="Proteomes" id="UP000284431"/>
    </source>
</evidence>
<evidence type="ECO:0000313" key="1">
    <source>
        <dbReference type="EMBL" id="RGY29547.1"/>
    </source>
</evidence>
<organism evidence="1 2">
    <name type="scientific">Bacteroides caccae</name>
    <dbReference type="NCBI Taxonomy" id="47678"/>
    <lineage>
        <taxon>Bacteria</taxon>
        <taxon>Pseudomonadati</taxon>
        <taxon>Bacteroidota</taxon>
        <taxon>Bacteroidia</taxon>
        <taxon>Bacteroidales</taxon>
        <taxon>Bacteroidaceae</taxon>
        <taxon>Bacteroides</taxon>
    </lineage>
</organism>
<protein>
    <submittedName>
        <fullName evidence="1">Uncharacterized protein</fullName>
    </submittedName>
</protein>
<name>A0A413JCL5_9BACE</name>
<reference evidence="1 2" key="1">
    <citation type="submission" date="2018-08" db="EMBL/GenBank/DDBJ databases">
        <title>A genome reference for cultivated species of the human gut microbiota.</title>
        <authorList>
            <person name="Zou Y."/>
            <person name="Xue W."/>
            <person name="Luo G."/>
        </authorList>
    </citation>
    <scope>NUCLEOTIDE SEQUENCE [LARGE SCALE GENOMIC DNA]</scope>
    <source>
        <strain evidence="1 2">OF02-6LB</strain>
    </source>
</reference>
<dbReference type="EMBL" id="QSCS01000002">
    <property type="protein sequence ID" value="RGY29547.1"/>
    <property type="molecule type" value="Genomic_DNA"/>
</dbReference>
<dbReference type="RefSeq" id="WP_122133991.1">
    <property type="nucleotide sequence ID" value="NZ_JADNGD010000002.1"/>
</dbReference>
<accession>A0A413JCL5</accession>
<proteinExistence type="predicted"/>
<gene>
    <name evidence="1" type="ORF">DXA49_01830</name>
</gene>
<dbReference type="AlphaFoldDB" id="A0A413JCL5"/>
<sequence length="712" mass="81456">MVNYGTIYTLPFKSRKEVSYLIEIQKENYEGKSTELVGSGNSPFSVTIEDEDFLYTPTRFSSASIRIVGGDYLQNLYSTGYQQYKVLCKRGNDVIWTGFINPELYTQDYTSTKFELEIECSSAMSTLEYVNYKQKNAEQRTFISFWELFRMFIEQSRGYYSSIFIPHVYAKNEHDYNNDLNVFEEMTISEQNFFDEDNKAMTLKEILEEVCKFLNWTCVDWRGELYFIDIDHKSVYYKYDCNLNTYSKTTPIALNVSDIGFAGSEHFLDILPGYNKVTVKCSNYPIEEIKITEDFDKLKLLSNIGEVSTNLDNGNTRHTQREVLYPNILTMHQFTYKNGVLSPVTDLSIYKNKSNANELLGAIPLRYASYESGLKTPTTQSYNYECAIQVRQRCGTKYDPINDVTPNSVFNDSIVVIGAKKDALFLGKGGALSLNMSIKVLQKDKYDSPFGGGLVPSEDGITYSKDIIKVRIRIGDKYVSKDNYGRFTWSDAPSTMSINLDQSRVENADGKMGTGFVPLYKTYGVLGKYSDVDGVVIDIPTNLFGTLEMSIYAPTLTEREGQVPYGYLIKDLKLRYCHSLDMDDDKDSDRIYENVVNENFINELDEIEFKISSYNNDGACYSKVLLLDEYLKDNLYSSIEKTLIRPEELLIRRIINQYGATKIKLTQVLLNSDSITPISVLSDNYMKGKHFMIAGGEIDFANEQFTCKMIEA</sequence>
<comment type="caution">
    <text evidence="1">The sequence shown here is derived from an EMBL/GenBank/DDBJ whole genome shotgun (WGS) entry which is preliminary data.</text>
</comment>